<dbReference type="EMBL" id="GANP01012840">
    <property type="protein sequence ID" value="JAB71628.1"/>
    <property type="molecule type" value="mRNA"/>
</dbReference>
<dbReference type="InterPro" id="IPR032675">
    <property type="entry name" value="LRR_dom_sf"/>
</dbReference>
<dbReference type="AlphaFoldDB" id="V5HDZ4"/>
<evidence type="ECO:0000313" key="2">
    <source>
        <dbReference type="EMBL" id="JAB71628.1"/>
    </source>
</evidence>
<sequence length="703" mass="80530">MTTWLVILFFNSCYISHVPNFSLSLLYTVYLATSPSASHLMTWMFPTTSDPKGGAWISRTRRFSGILRIVTTMYTISATYKDGRCWLFEVLPQLNNILYDIEMELSESRPDELSFRCVRTVSDDVLVPKACALVHILLRQHQCITSASFSTTLMNSDHSKVVWETLPMNTGLEELTIQHDCNDNVEVIENLCSMRSLKKLCLNDLTIPEELVNRFVDMLSRLELRSIELINNELVGDEVLSTICKNAKYLQVLTYENGDLGRNAMTAVNELLQSDTCKVSNLSLCRLFQDEDDGVKFFQSLNENNTVKVLQLVACNLKGIAAKALGQFLKTNDMIVELALPLNQLDESTFFYLGEAVRRNKTIKKLDLKFNEYVAESCIPLLDSLSENNTLKEVRLNCQWNEVLANVVKDLNLHDRVYQAYAAQDVIPMCRSISARHAEIKSIDVMFTTDNYDDADLHKFFQALTTVSSLEYLRIHSSFEMRDSFIYELCTLLLCTSTLKTFILDTRELKDSSSTLLLNALAGNKTVLYFEMDTFYLSMGNVDAFLAMLSGNKTLRHIGLLSSNQAVLRKIADEIDSTLLTSIEFDLFAEDDDFEDEVFQIQEKLRANVATLSRTAEFLFDPKHKLTLEVEETLWTSTFEEYFRKSFESKDFAMLMRRAKNYICRNFFNLAGICNDIVVEGNMNYDCWFEICSYVRLNDVNFT</sequence>
<proteinExistence type="evidence at transcript level"/>
<dbReference type="PANTHER" id="PTHR24111">
    <property type="entry name" value="LEUCINE-RICH REPEAT-CONTAINING PROTEIN 34"/>
    <property type="match status" value="1"/>
</dbReference>
<accession>V5HDZ4</accession>
<keyword evidence="1" id="KW-0677">Repeat</keyword>
<protein>
    <submittedName>
        <fullName evidence="2">Putative nucleotide-binding oligomerization domain protein</fullName>
    </submittedName>
</protein>
<dbReference type="InterPro" id="IPR052201">
    <property type="entry name" value="LRR-containing_regulator"/>
</dbReference>
<reference evidence="2" key="1">
    <citation type="journal article" date="2015" name="Sci. Rep.">
        <title>Tissue- and time-dependent transcription in Ixodes ricinus salivary glands and midguts when blood feeding on the vertebrate host.</title>
        <authorList>
            <person name="Kotsyfakis M."/>
            <person name="Schwarz A."/>
            <person name="Erhart J."/>
            <person name="Ribeiro J.M."/>
        </authorList>
    </citation>
    <scope>NUCLEOTIDE SEQUENCE</scope>
    <source>
        <tissue evidence="2">Salivary gland and midgut</tissue>
    </source>
</reference>
<dbReference type="SUPFAM" id="SSF52047">
    <property type="entry name" value="RNI-like"/>
    <property type="match status" value="1"/>
</dbReference>
<dbReference type="PANTHER" id="PTHR24111:SF0">
    <property type="entry name" value="LEUCINE-RICH REPEAT-CONTAINING PROTEIN"/>
    <property type="match status" value="1"/>
</dbReference>
<organism evidence="2">
    <name type="scientific">Ixodes ricinus</name>
    <name type="common">Common tick</name>
    <name type="synonym">Acarus ricinus</name>
    <dbReference type="NCBI Taxonomy" id="34613"/>
    <lineage>
        <taxon>Eukaryota</taxon>
        <taxon>Metazoa</taxon>
        <taxon>Ecdysozoa</taxon>
        <taxon>Arthropoda</taxon>
        <taxon>Chelicerata</taxon>
        <taxon>Arachnida</taxon>
        <taxon>Acari</taxon>
        <taxon>Parasitiformes</taxon>
        <taxon>Ixodida</taxon>
        <taxon>Ixodoidea</taxon>
        <taxon>Ixodidae</taxon>
        <taxon>Ixodinae</taxon>
        <taxon>Ixodes</taxon>
    </lineage>
</organism>
<evidence type="ECO:0000256" key="1">
    <source>
        <dbReference type="ARBA" id="ARBA00022737"/>
    </source>
</evidence>
<name>V5HDZ4_IXORI</name>
<dbReference type="Gene3D" id="3.80.10.10">
    <property type="entry name" value="Ribonuclease Inhibitor"/>
    <property type="match status" value="2"/>
</dbReference>